<dbReference type="Proteomes" id="UP000784294">
    <property type="component" value="Unassembled WGS sequence"/>
</dbReference>
<keyword evidence="3" id="KW-1185">Reference proteome</keyword>
<evidence type="ECO:0000313" key="2">
    <source>
        <dbReference type="EMBL" id="VEL08420.1"/>
    </source>
</evidence>
<dbReference type="EMBL" id="CAAALY010003920">
    <property type="protein sequence ID" value="VEL08420.1"/>
    <property type="molecule type" value="Genomic_DNA"/>
</dbReference>
<organism evidence="2 3">
    <name type="scientific">Protopolystoma xenopodis</name>
    <dbReference type="NCBI Taxonomy" id="117903"/>
    <lineage>
        <taxon>Eukaryota</taxon>
        <taxon>Metazoa</taxon>
        <taxon>Spiralia</taxon>
        <taxon>Lophotrochozoa</taxon>
        <taxon>Platyhelminthes</taxon>
        <taxon>Monogenea</taxon>
        <taxon>Polyopisthocotylea</taxon>
        <taxon>Polystomatidea</taxon>
        <taxon>Polystomatidae</taxon>
        <taxon>Protopolystoma</taxon>
    </lineage>
</organism>
<sequence length="400" mass="43878">MDESSEHGTKYNASRFIFSDGPIILKRVPRSSPLSGQICLLGACLQLDTQMIKKGFLLILEDADDEVFWQRYWCELYPDRLHCWPWPLLNSAWPAFVEGDEAKGDDETTDQTWHRLSGVNPGLGCGANPKTSCRSARTLLTCPCASCSSCVSLSSSTSLSMISNSSGSDQPDQTGHSLMLKTPGGGKCQAVTPLSKAVVRDKAAENGRSGVDLLWPPANSSNAYRFGLTTAEQFGPPEKSIDLRRISSSGVMLFGLKGDLHDHSYRLVGTDLVAAKLAASEIGAVLICLQACGRVSRLRKGEERSGGCRDRPIAPGDRVRQISPAGKDRSEERIYFKCQNPDETNSWFIQFTRCVGLLSSWLPNDQANRLRLDHPDGVWPQSRQFNELVTDGLISASVRH</sequence>
<name>A0A448WCI8_9PLAT</name>
<evidence type="ECO:0000313" key="3">
    <source>
        <dbReference type="Proteomes" id="UP000784294"/>
    </source>
</evidence>
<comment type="caution">
    <text evidence="2">The sequence shown here is derived from an EMBL/GenBank/DDBJ whole genome shotgun (WGS) entry which is preliminary data.</text>
</comment>
<evidence type="ECO:0000256" key="1">
    <source>
        <dbReference type="SAM" id="MobiDB-lite"/>
    </source>
</evidence>
<protein>
    <recommendedName>
        <fullName evidence="4">PH domain-containing protein</fullName>
    </recommendedName>
</protein>
<proteinExistence type="predicted"/>
<dbReference type="AlphaFoldDB" id="A0A448WCI8"/>
<reference evidence="2" key="1">
    <citation type="submission" date="2018-11" db="EMBL/GenBank/DDBJ databases">
        <authorList>
            <consortium name="Pathogen Informatics"/>
        </authorList>
    </citation>
    <scope>NUCLEOTIDE SEQUENCE</scope>
</reference>
<evidence type="ECO:0008006" key="4">
    <source>
        <dbReference type="Google" id="ProtNLM"/>
    </source>
</evidence>
<feature type="region of interest" description="Disordered" evidence="1">
    <location>
        <begin position="302"/>
        <end position="326"/>
    </location>
</feature>
<accession>A0A448WCI8</accession>
<gene>
    <name evidence="2" type="ORF">PXEA_LOCUS1860</name>
</gene>